<dbReference type="SUPFAM" id="SSF46894">
    <property type="entry name" value="C-terminal effector domain of the bipartite response regulators"/>
    <property type="match status" value="1"/>
</dbReference>
<dbReference type="Proteomes" id="UP000002505">
    <property type="component" value="Chromosome"/>
</dbReference>
<evidence type="ECO:0000256" key="1">
    <source>
        <dbReference type="ARBA" id="ARBA00023125"/>
    </source>
</evidence>
<organism evidence="3 4">
    <name type="scientific">Pseudarthrobacter chlorophenolicus (strain ATCC 700700 / DSM 12829 / CIP 107037 / JCM 12360 / KCTC 9906 / NCIMB 13794 / A6)</name>
    <name type="common">Arthrobacter chlorophenolicus</name>
    <dbReference type="NCBI Taxonomy" id="452863"/>
    <lineage>
        <taxon>Bacteria</taxon>
        <taxon>Bacillati</taxon>
        <taxon>Actinomycetota</taxon>
        <taxon>Actinomycetes</taxon>
        <taxon>Micrococcales</taxon>
        <taxon>Micrococcaceae</taxon>
        <taxon>Pseudarthrobacter</taxon>
    </lineage>
</organism>
<dbReference type="PRINTS" id="PR00038">
    <property type="entry name" value="HTHLUXR"/>
</dbReference>
<evidence type="ECO:0000313" key="4">
    <source>
        <dbReference type="Proteomes" id="UP000002505"/>
    </source>
</evidence>
<dbReference type="InterPro" id="IPR016032">
    <property type="entry name" value="Sig_transdc_resp-reg_C-effctor"/>
</dbReference>
<dbReference type="SMART" id="SM00421">
    <property type="entry name" value="HTH_LUXR"/>
    <property type="match status" value="1"/>
</dbReference>
<dbReference type="SUPFAM" id="SSF48452">
    <property type="entry name" value="TPR-like"/>
    <property type="match status" value="1"/>
</dbReference>
<dbReference type="STRING" id="452863.Achl_1794"/>
<dbReference type="PROSITE" id="PS50043">
    <property type="entry name" value="HTH_LUXR_2"/>
    <property type="match status" value="1"/>
</dbReference>
<feature type="domain" description="HTH luxR-type" evidence="2">
    <location>
        <begin position="470"/>
        <end position="535"/>
    </location>
</feature>
<dbReference type="eggNOG" id="COG2197">
    <property type="taxonomic scope" value="Bacteria"/>
</dbReference>
<sequence length="537" mass="56693">MTELDQLLASGREAFARRDWSAAERDLREASGHAPLPAGDLGALADSAWWLGDIAAALANAEELYRRLTESGDRAGAAMTAIELSLRWGTRGDLALASGWLSRARRTLSGLEALPAYGYLQYLEATMTMDFEGDPGPAAGAAETLEAMARTCSDPALACFSRVLSGLALARAGDVEAGFRCLDEAMLPVLAGEVPAEWSGDIYCTVTHLCHALGDYARMRSWTDALQRWTAGMSGTFVYAHVTRVHELQLLSIEGSWAEVLREIGPLSEVLAGAHGWMAGAGFCELGDILRLRGDWAGARAAYASAREAGVDPQPGEALLLLASGRNTEALERLGRSLGEGTALDRARLLLPATEAALAAGQRALAEAYCAELEQSAARFASPGFLARAAHARAIVLLAAGRHAAALDPLEAAIRIYRLQHARYSIAAVHELLAACRQALGQQGAAAADRATALAIYRGLGAQPDVRRLDGPLPGGLTARETEVLALVSRGASNREVAAALVLSEKTVGRHLANIFAKIGVTSRTAAAGWAREHHVA</sequence>
<evidence type="ECO:0000259" key="2">
    <source>
        <dbReference type="PROSITE" id="PS50043"/>
    </source>
</evidence>
<evidence type="ECO:0000313" key="3">
    <source>
        <dbReference type="EMBL" id="ACL39771.1"/>
    </source>
</evidence>
<dbReference type="PROSITE" id="PS00622">
    <property type="entry name" value="HTH_LUXR_1"/>
    <property type="match status" value="1"/>
</dbReference>
<name>B8H7J1_PSECP</name>
<dbReference type="InterPro" id="IPR036388">
    <property type="entry name" value="WH-like_DNA-bd_sf"/>
</dbReference>
<dbReference type="OrthoDB" id="27092at2"/>
<protein>
    <submittedName>
        <fullName evidence="3">Transcriptional regulator, LuxR family</fullName>
    </submittedName>
</protein>
<reference evidence="3" key="1">
    <citation type="submission" date="2009-01" db="EMBL/GenBank/DDBJ databases">
        <title>Complete sequence of chromosome of Arthrobacter chlorophenolicus A6.</title>
        <authorList>
            <consortium name="US DOE Joint Genome Institute"/>
            <person name="Lucas S."/>
            <person name="Copeland A."/>
            <person name="Lapidus A."/>
            <person name="Glavina del Rio T."/>
            <person name="Tice H."/>
            <person name="Bruce D."/>
            <person name="Goodwin L."/>
            <person name="Pitluck S."/>
            <person name="Goltsman E."/>
            <person name="Clum A."/>
            <person name="Larimer F."/>
            <person name="Land M."/>
            <person name="Hauser L."/>
            <person name="Kyrpides N."/>
            <person name="Mikhailova N."/>
            <person name="Jansson J."/>
            <person name="Richardson P."/>
        </authorList>
    </citation>
    <scope>NUCLEOTIDE SEQUENCE [LARGE SCALE GENOMIC DNA]</scope>
    <source>
        <strain evidence="3">A6</strain>
    </source>
</reference>
<dbReference type="Gene3D" id="1.10.10.10">
    <property type="entry name" value="Winged helix-like DNA-binding domain superfamily/Winged helix DNA-binding domain"/>
    <property type="match status" value="1"/>
</dbReference>
<keyword evidence="4" id="KW-1185">Reference proteome</keyword>
<dbReference type="Gene3D" id="1.25.40.10">
    <property type="entry name" value="Tetratricopeptide repeat domain"/>
    <property type="match status" value="1"/>
</dbReference>
<dbReference type="KEGG" id="ach:Achl_1794"/>
<dbReference type="GO" id="GO:0003677">
    <property type="term" value="F:DNA binding"/>
    <property type="evidence" value="ECO:0007669"/>
    <property type="project" value="UniProtKB-KW"/>
</dbReference>
<dbReference type="EMBL" id="CP001341">
    <property type="protein sequence ID" value="ACL39771.1"/>
    <property type="molecule type" value="Genomic_DNA"/>
</dbReference>
<dbReference type="InterPro" id="IPR039420">
    <property type="entry name" value="WalR-like"/>
</dbReference>
<dbReference type="AlphaFoldDB" id="B8H7J1"/>
<keyword evidence="1" id="KW-0238">DNA-binding</keyword>
<dbReference type="InterPro" id="IPR011990">
    <property type="entry name" value="TPR-like_helical_dom_sf"/>
</dbReference>
<proteinExistence type="predicted"/>
<dbReference type="PANTHER" id="PTHR43214">
    <property type="entry name" value="TWO-COMPONENT RESPONSE REGULATOR"/>
    <property type="match status" value="1"/>
</dbReference>
<accession>B8H7J1</accession>
<dbReference type="CDD" id="cd06170">
    <property type="entry name" value="LuxR_C_like"/>
    <property type="match status" value="1"/>
</dbReference>
<dbReference type="InterPro" id="IPR000792">
    <property type="entry name" value="Tscrpt_reg_LuxR_C"/>
</dbReference>
<dbReference type="RefSeq" id="WP_015936991.1">
    <property type="nucleotide sequence ID" value="NC_011886.1"/>
</dbReference>
<dbReference type="HOGENOM" id="CLU_034929_0_0_11"/>
<dbReference type="GO" id="GO:0006355">
    <property type="term" value="P:regulation of DNA-templated transcription"/>
    <property type="evidence" value="ECO:0007669"/>
    <property type="project" value="InterPro"/>
</dbReference>
<dbReference type="Pfam" id="PF00196">
    <property type="entry name" value="GerE"/>
    <property type="match status" value="1"/>
</dbReference>
<gene>
    <name evidence="3" type="ordered locus">Achl_1794</name>
</gene>